<name>A0A1B6LP45_9HEMI</name>
<accession>A0A1B6LP45</accession>
<dbReference type="Gene3D" id="3.90.660.10">
    <property type="match status" value="1"/>
</dbReference>
<sequence>MMMFTRNWLVLLTALLSVVYCDGDTKRHSVVVVGAGASGYSAAAALLENDVSDIVVLEASSRIGGRILTVDYGGVPIDLGAEYCDGMKENVVYDYTKPHDLVAVFAPGALVYANSSGHIFDTTQVQPLVDQAYSIIYENDIRHFKGSVGDYFFPRLEKLLSTKNVEPEMKEALQHLIPQLEGLYSSTDDLHHLGAWGSTEDWENEMHVLLNWKSGGFKTIFDFISKKYDNPADEIPVESKILLEKQVTKIEQREGEVQVETADGSTYLADHVIVTLPLGVLKDRAAQIFHPPLPERKIAAIETLGYGCGTKVFMLFPEKWWEVDHTMIAPLFSAKELIEYRANSAYGHWSANTTAFLPVLSHDRMLCAWFSGTSAEYVETLPETEVLDGLMELLEKLVGNTFNIMKPESILRSNWCSDPLIGGTVSYRSIASDSLNISNTDLQQPILDSNNKPVILFGGEATDPHYHGSVQAAISAGRREAQTIIKYLNRDVHKTHQEL</sequence>
<dbReference type="GO" id="GO:0046592">
    <property type="term" value="F:polyamine oxidase activity"/>
    <property type="evidence" value="ECO:0007669"/>
    <property type="project" value="TreeGrafter"/>
</dbReference>
<dbReference type="SUPFAM" id="SSF54373">
    <property type="entry name" value="FAD-linked reductases, C-terminal domain"/>
    <property type="match status" value="1"/>
</dbReference>
<dbReference type="InterPro" id="IPR036188">
    <property type="entry name" value="FAD/NAD-bd_sf"/>
</dbReference>
<evidence type="ECO:0000256" key="1">
    <source>
        <dbReference type="SAM" id="SignalP"/>
    </source>
</evidence>
<reference evidence="3" key="1">
    <citation type="submission" date="2015-11" db="EMBL/GenBank/DDBJ databases">
        <title>De novo transcriptome assembly of four potential Pierce s Disease insect vectors from Arizona vineyards.</title>
        <authorList>
            <person name="Tassone E.E."/>
        </authorList>
    </citation>
    <scope>NUCLEOTIDE SEQUENCE</scope>
</reference>
<feature type="chain" id="PRO_5008587550" description="Amine oxidase domain-containing protein" evidence="1">
    <location>
        <begin position="24"/>
        <end position="499"/>
    </location>
</feature>
<dbReference type="PANTHER" id="PTHR10742:SF398">
    <property type="entry name" value="AMINE OXIDASE DOMAIN-CONTAINING PROTEIN-RELATED"/>
    <property type="match status" value="1"/>
</dbReference>
<dbReference type="SUPFAM" id="SSF51905">
    <property type="entry name" value="FAD/NAD(P)-binding domain"/>
    <property type="match status" value="1"/>
</dbReference>
<dbReference type="Gene3D" id="3.50.50.60">
    <property type="entry name" value="FAD/NAD(P)-binding domain"/>
    <property type="match status" value="1"/>
</dbReference>
<dbReference type="EMBL" id="GEBQ01014683">
    <property type="protein sequence ID" value="JAT25294.1"/>
    <property type="molecule type" value="Transcribed_RNA"/>
</dbReference>
<proteinExistence type="predicted"/>
<dbReference type="InterPro" id="IPR002937">
    <property type="entry name" value="Amino_oxidase"/>
</dbReference>
<dbReference type="AlphaFoldDB" id="A0A1B6LP45"/>
<organism evidence="3">
    <name type="scientific">Graphocephala atropunctata</name>
    <dbReference type="NCBI Taxonomy" id="36148"/>
    <lineage>
        <taxon>Eukaryota</taxon>
        <taxon>Metazoa</taxon>
        <taxon>Ecdysozoa</taxon>
        <taxon>Arthropoda</taxon>
        <taxon>Hexapoda</taxon>
        <taxon>Insecta</taxon>
        <taxon>Pterygota</taxon>
        <taxon>Neoptera</taxon>
        <taxon>Paraneoptera</taxon>
        <taxon>Hemiptera</taxon>
        <taxon>Auchenorrhyncha</taxon>
        <taxon>Membracoidea</taxon>
        <taxon>Cicadellidae</taxon>
        <taxon>Cicadellinae</taxon>
        <taxon>Cicadellini</taxon>
        <taxon>Graphocephala</taxon>
    </lineage>
</organism>
<evidence type="ECO:0000259" key="2">
    <source>
        <dbReference type="Pfam" id="PF01593"/>
    </source>
</evidence>
<feature type="signal peptide" evidence="1">
    <location>
        <begin position="1"/>
        <end position="23"/>
    </location>
</feature>
<protein>
    <recommendedName>
        <fullName evidence="2">Amine oxidase domain-containing protein</fullName>
    </recommendedName>
</protein>
<keyword evidence="1" id="KW-0732">Signal</keyword>
<dbReference type="PANTHER" id="PTHR10742">
    <property type="entry name" value="FLAVIN MONOAMINE OXIDASE"/>
    <property type="match status" value="1"/>
</dbReference>
<dbReference type="Pfam" id="PF01593">
    <property type="entry name" value="Amino_oxidase"/>
    <property type="match status" value="1"/>
</dbReference>
<evidence type="ECO:0000313" key="3">
    <source>
        <dbReference type="EMBL" id="JAT25294.1"/>
    </source>
</evidence>
<dbReference type="InterPro" id="IPR050281">
    <property type="entry name" value="Flavin_monoamine_oxidase"/>
</dbReference>
<feature type="domain" description="Amine oxidase" evidence="2">
    <location>
        <begin position="38"/>
        <end position="485"/>
    </location>
</feature>
<gene>
    <name evidence="3" type="ORF">g.13786</name>
</gene>